<evidence type="ECO:0000313" key="3">
    <source>
        <dbReference type="Proteomes" id="UP000231550"/>
    </source>
</evidence>
<dbReference type="PANTHER" id="PTHR35458">
    <property type="entry name" value="SLR0755 PROTEIN"/>
    <property type="match status" value="1"/>
</dbReference>
<dbReference type="InterPro" id="IPR047140">
    <property type="entry name" value="LabA"/>
</dbReference>
<gene>
    <name evidence="2" type="ORF">COV85_00775</name>
</gene>
<protein>
    <recommendedName>
        <fullName evidence="1">NYN domain-containing protein</fullName>
    </recommendedName>
</protein>
<dbReference type="InterPro" id="IPR021139">
    <property type="entry name" value="NYN"/>
</dbReference>
<dbReference type="PANTHER" id="PTHR35458:SF8">
    <property type="entry name" value="SLR0650 PROTEIN"/>
    <property type="match status" value="1"/>
</dbReference>
<sequence length="167" mass="18581">MSVIKHKEQRVGVLIDVQNMYHSAKNLYGARTNFKEILKTAVAGRKLIRAIAYVVSTEGGEEKTFFEALVRLGIETKTKDLQIYVGGLKKADWDVGIAVDAIRLSSFLEVIVLVSGDGDFTPLVEYLKNQGRQVEVLAFGRSASGRLKEIADDFVDLGKETKKYLIK</sequence>
<evidence type="ECO:0000259" key="1">
    <source>
        <dbReference type="Pfam" id="PF01936"/>
    </source>
</evidence>
<dbReference type="Gene3D" id="3.40.50.1010">
    <property type="entry name" value="5'-nuclease"/>
    <property type="match status" value="1"/>
</dbReference>
<dbReference type="EMBL" id="PCVN01000024">
    <property type="protein sequence ID" value="PIQ74682.1"/>
    <property type="molecule type" value="Genomic_DNA"/>
</dbReference>
<dbReference type="AlphaFoldDB" id="A0A2H0KRB0"/>
<dbReference type="CDD" id="cd10911">
    <property type="entry name" value="PIN_LabA"/>
    <property type="match status" value="1"/>
</dbReference>
<feature type="domain" description="NYN" evidence="1">
    <location>
        <begin position="10"/>
        <end position="157"/>
    </location>
</feature>
<accession>A0A2H0KRB0</accession>
<organism evidence="2 3">
    <name type="scientific">Candidatus Portnoybacteria bacterium CG11_big_fil_rev_8_21_14_0_20_44_10</name>
    <dbReference type="NCBI Taxonomy" id="1974818"/>
    <lineage>
        <taxon>Bacteria</taxon>
        <taxon>Candidatus Portnoyibacteriota</taxon>
    </lineage>
</organism>
<evidence type="ECO:0000313" key="2">
    <source>
        <dbReference type="EMBL" id="PIQ74682.1"/>
    </source>
</evidence>
<comment type="caution">
    <text evidence="2">The sequence shown here is derived from an EMBL/GenBank/DDBJ whole genome shotgun (WGS) entry which is preliminary data.</text>
</comment>
<dbReference type="Proteomes" id="UP000231550">
    <property type="component" value="Unassembled WGS sequence"/>
</dbReference>
<dbReference type="GO" id="GO:0004540">
    <property type="term" value="F:RNA nuclease activity"/>
    <property type="evidence" value="ECO:0007669"/>
    <property type="project" value="InterPro"/>
</dbReference>
<proteinExistence type="predicted"/>
<reference evidence="2 3" key="1">
    <citation type="submission" date="2017-09" db="EMBL/GenBank/DDBJ databases">
        <title>Depth-based differentiation of microbial function through sediment-hosted aquifers and enrichment of novel symbionts in the deep terrestrial subsurface.</title>
        <authorList>
            <person name="Probst A.J."/>
            <person name="Ladd B."/>
            <person name="Jarett J.K."/>
            <person name="Geller-Mcgrath D.E."/>
            <person name="Sieber C.M."/>
            <person name="Emerson J.B."/>
            <person name="Anantharaman K."/>
            <person name="Thomas B.C."/>
            <person name="Malmstrom R."/>
            <person name="Stieglmeier M."/>
            <person name="Klingl A."/>
            <person name="Woyke T."/>
            <person name="Ryan C.M."/>
            <person name="Banfield J.F."/>
        </authorList>
    </citation>
    <scope>NUCLEOTIDE SEQUENCE [LARGE SCALE GENOMIC DNA]</scope>
    <source>
        <strain evidence="2">CG11_big_fil_rev_8_21_14_0_20_44_10</strain>
    </source>
</reference>
<name>A0A2H0KRB0_9BACT</name>
<dbReference type="Pfam" id="PF01936">
    <property type="entry name" value="NYN"/>
    <property type="match status" value="1"/>
</dbReference>